<feature type="transmembrane region" description="Helical" evidence="5">
    <location>
        <begin position="409"/>
        <end position="432"/>
    </location>
</feature>
<dbReference type="InterPro" id="IPR036179">
    <property type="entry name" value="Ig-like_dom_sf"/>
</dbReference>
<dbReference type="RefSeq" id="XP_014419022.2">
    <property type="nucleotide sequence ID" value="XM_014563536.2"/>
</dbReference>
<evidence type="ECO:0000256" key="5">
    <source>
        <dbReference type="SAM" id="Phobius"/>
    </source>
</evidence>
<evidence type="ECO:0000259" key="6">
    <source>
        <dbReference type="SMART" id="SM00409"/>
    </source>
</evidence>
<dbReference type="GO" id="GO:0005886">
    <property type="term" value="C:plasma membrane"/>
    <property type="evidence" value="ECO:0007669"/>
    <property type="project" value="TreeGrafter"/>
</dbReference>
<evidence type="ECO:0000256" key="2">
    <source>
        <dbReference type="ARBA" id="ARBA00023157"/>
    </source>
</evidence>
<dbReference type="Pfam" id="PF00047">
    <property type="entry name" value="ig"/>
    <property type="match status" value="1"/>
</dbReference>
<evidence type="ECO:0000256" key="4">
    <source>
        <dbReference type="SAM" id="MobiDB-lite"/>
    </source>
</evidence>
<dbReference type="AlphaFoldDB" id="A0A8B7KEH0"/>
<gene>
    <name evidence="8" type="primary">LOC102514254</name>
</gene>
<dbReference type="InterPro" id="IPR013151">
    <property type="entry name" value="Immunoglobulin_dom"/>
</dbReference>
<dbReference type="PANTHER" id="PTHR11738">
    <property type="entry name" value="MHC CLASS I NK CELL RECEPTOR"/>
    <property type="match status" value="1"/>
</dbReference>
<dbReference type="Gene3D" id="2.60.40.10">
    <property type="entry name" value="Immunoglobulins"/>
    <property type="match status" value="2"/>
</dbReference>
<feature type="compositionally biased region" description="Polar residues" evidence="4">
    <location>
        <begin position="458"/>
        <end position="494"/>
    </location>
</feature>
<sequence>MCDSTNGCKVLRTGCTESRLGALEQHSSHHSSVQTPCHLPPCDPPQRRAQGRESVQTCGEERSIWGGRRRFSVKITCSSRRRDGSATPHGSAGVTAQEQTCDRPNESTWLRFKADTTHRTSADTMLGPQSREEAEPVSASCQSGLLLTRGAALRPAGRLGRRIMSVVLPTLLFLGLYLGQSTQAQKGNLPRPRITALPGSVVPSKEPVTILCEGPGHAEAYRISKVGVPEPADRDRQIMPRRTNTLNTTEMTPGFAGLYQCSYQTGGHWSPWSDPLQLVMTGAYEKPSLSSMVGPVVALGEKVKLQCFSNIKFDVFILTGEDGVHSTQNRSSGLLDKGHWAVFPLNRVSSTQAGTYRCYGAFNGDPYVWSFPSDQLQLQVKGIPDHLDHTQPRHSTSLPHSPSFEGKRLGLLIGAPVVAGVLILVLLLFLCCRCKAKNDAARKEGQPEAAGPADGQASEATDPQEVTYSQLTCSVPHQGTAGTPSLPRQTQASEYATLALR</sequence>
<keyword evidence="5" id="KW-0812">Transmembrane</keyword>
<dbReference type="SUPFAM" id="SSF48726">
    <property type="entry name" value="Immunoglobulin"/>
    <property type="match status" value="2"/>
</dbReference>
<keyword evidence="1" id="KW-0732">Signal</keyword>
<dbReference type="PANTHER" id="PTHR11738:SF172">
    <property type="entry name" value="IG-LIKE DOMAIN-CONTAINING PROTEIN"/>
    <property type="match status" value="1"/>
</dbReference>
<feature type="region of interest" description="Disordered" evidence="4">
    <location>
        <begin position="79"/>
        <end position="106"/>
    </location>
</feature>
<name>A0A8B7KEH0_CAMFR</name>
<reference evidence="8" key="1">
    <citation type="submission" date="2025-08" db="UniProtKB">
        <authorList>
            <consortium name="RefSeq"/>
        </authorList>
    </citation>
    <scope>IDENTIFICATION</scope>
    <source>
        <tissue evidence="8">Ear skin</tissue>
    </source>
</reference>
<keyword evidence="3" id="KW-0393">Immunoglobulin domain</keyword>
<dbReference type="Proteomes" id="UP000694856">
    <property type="component" value="Chromosome 9"/>
</dbReference>
<dbReference type="InterPro" id="IPR003599">
    <property type="entry name" value="Ig_sub"/>
</dbReference>
<keyword evidence="5" id="KW-1133">Transmembrane helix</keyword>
<dbReference type="FunFam" id="2.60.40.10:FF:000049">
    <property type="entry name" value="Leukocyte immunoglobulin-like receptor subfamily B member 1"/>
    <property type="match status" value="2"/>
</dbReference>
<dbReference type="GO" id="GO:0019221">
    <property type="term" value="P:cytokine-mediated signaling pathway"/>
    <property type="evidence" value="ECO:0007669"/>
    <property type="project" value="TreeGrafter"/>
</dbReference>
<keyword evidence="2" id="KW-1015">Disulfide bond</keyword>
<evidence type="ECO:0000256" key="3">
    <source>
        <dbReference type="ARBA" id="ARBA00023319"/>
    </source>
</evidence>
<dbReference type="InterPro" id="IPR013783">
    <property type="entry name" value="Ig-like_fold"/>
</dbReference>
<evidence type="ECO:0000313" key="8">
    <source>
        <dbReference type="RefSeq" id="XP_014419022.2"/>
    </source>
</evidence>
<evidence type="ECO:0000256" key="1">
    <source>
        <dbReference type="ARBA" id="ARBA00022729"/>
    </source>
</evidence>
<dbReference type="InterPro" id="IPR050412">
    <property type="entry name" value="Ig-like_Receptors_ImmuneReg"/>
</dbReference>
<keyword evidence="7" id="KW-1185">Reference proteome</keyword>
<feature type="domain" description="Immunoglobulin" evidence="6">
    <location>
        <begin position="292"/>
        <end position="381"/>
    </location>
</feature>
<proteinExistence type="predicted"/>
<keyword evidence="5" id="KW-0472">Membrane</keyword>
<dbReference type="GO" id="GO:0002764">
    <property type="term" value="P:immune response-regulating signaling pathway"/>
    <property type="evidence" value="ECO:0007669"/>
    <property type="project" value="TreeGrafter"/>
</dbReference>
<accession>A0A8B7KEH0</accession>
<dbReference type="SMART" id="SM00409">
    <property type="entry name" value="IG"/>
    <property type="match status" value="2"/>
</dbReference>
<dbReference type="GeneID" id="102514254"/>
<dbReference type="GO" id="GO:0032396">
    <property type="term" value="F:inhibitory MHC class I receptor activity"/>
    <property type="evidence" value="ECO:0007669"/>
    <property type="project" value="TreeGrafter"/>
</dbReference>
<evidence type="ECO:0000313" key="7">
    <source>
        <dbReference type="Proteomes" id="UP000694856"/>
    </source>
</evidence>
<feature type="region of interest" description="Disordered" evidence="4">
    <location>
        <begin position="442"/>
        <end position="501"/>
    </location>
</feature>
<dbReference type="KEGG" id="cfr:102514254"/>
<protein>
    <submittedName>
        <fullName evidence="8">Leukocyte immunoglobulin-like receptor subfamily A member 5 isoform X1</fullName>
    </submittedName>
</protein>
<organism evidence="7 8">
    <name type="scientific">Camelus ferus</name>
    <name type="common">Wild bactrian camel</name>
    <name type="synonym">Camelus bactrianus ferus</name>
    <dbReference type="NCBI Taxonomy" id="419612"/>
    <lineage>
        <taxon>Eukaryota</taxon>
        <taxon>Metazoa</taxon>
        <taxon>Chordata</taxon>
        <taxon>Craniata</taxon>
        <taxon>Vertebrata</taxon>
        <taxon>Euteleostomi</taxon>
        <taxon>Mammalia</taxon>
        <taxon>Eutheria</taxon>
        <taxon>Laurasiatheria</taxon>
        <taxon>Artiodactyla</taxon>
        <taxon>Tylopoda</taxon>
        <taxon>Camelidae</taxon>
        <taxon>Camelus</taxon>
    </lineage>
</organism>
<feature type="domain" description="Immunoglobulin" evidence="6">
    <location>
        <begin position="197"/>
        <end position="281"/>
    </location>
</feature>